<organism evidence="2 3">
    <name type="scientific">Meganyctiphanes norvegica</name>
    <name type="common">Northern krill</name>
    <name type="synonym">Thysanopoda norvegica</name>
    <dbReference type="NCBI Taxonomy" id="48144"/>
    <lineage>
        <taxon>Eukaryota</taxon>
        <taxon>Metazoa</taxon>
        <taxon>Ecdysozoa</taxon>
        <taxon>Arthropoda</taxon>
        <taxon>Crustacea</taxon>
        <taxon>Multicrustacea</taxon>
        <taxon>Malacostraca</taxon>
        <taxon>Eumalacostraca</taxon>
        <taxon>Eucarida</taxon>
        <taxon>Euphausiacea</taxon>
        <taxon>Euphausiidae</taxon>
        <taxon>Meganyctiphanes</taxon>
    </lineage>
</organism>
<dbReference type="SUPFAM" id="SSF56672">
    <property type="entry name" value="DNA/RNA polymerases"/>
    <property type="match status" value="1"/>
</dbReference>
<dbReference type="GO" id="GO:0071897">
    <property type="term" value="P:DNA biosynthetic process"/>
    <property type="evidence" value="ECO:0007669"/>
    <property type="project" value="UniProtKB-ARBA"/>
</dbReference>
<comment type="caution">
    <text evidence="2">The sequence shown here is derived from an EMBL/GenBank/DDBJ whole genome shotgun (WGS) entry which is preliminary data.</text>
</comment>
<keyword evidence="3" id="KW-1185">Reference proteome</keyword>
<evidence type="ECO:0000313" key="3">
    <source>
        <dbReference type="Proteomes" id="UP001497623"/>
    </source>
</evidence>
<dbReference type="InterPro" id="IPR000477">
    <property type="entry name" value="RT_dom"/>
</dbReference>
<feature type="non-terminal residue" evidence="2">
    <location>
        <position position="168"/>
    </location>
</feature>
<protein>
    <recommendedName>
        <fullName evidence="1">Reverse transcriptase domain-containing protein</fullName>
    </recommendedName>
</protein>
<feature type="domain" description="Reverse transcriptase" evidence="1">
    <location>
        <begin position="1"/>
        <end position="168"/>
    </location>
</feature>
<dbReference type="PANTHER" id="PTHR19446">
    <property type="entry name" value="REVERSE TRANSCRIPTASES"/>
    <property type="match status" value="1"/>
</dbReference>
<evidence type="ECO:0000259" key="1">
    <source>
        <dbReference type="PROSITE" id="PS50878"/>
    </source>
</evidence>
<name>A0AAV2PTI8_MEGNR</name>
<proteinExistence type="predicted"/>
<accession>A0AAV2PTI8</accession>
<sequence>MQKTQTKSIYQGTDRRTLITMVTRDVKKAFDKAWHAAITCKLMRAGIQPKLVKIITNFLHARKAYVKVNKHKGDTFNLEAGVPQGDVLSPTLFLIIGNDFPEPTRNRRQRNFAMQYADDFTQVIITKFQSTITQSQRDQHKINVEEEIIKQNRFENEWKIKTNIVKFA</sequence>
<dbReference type="PROSITE" id="PS50878">
    <property type="entry name" value="RT_POL"/>
    <property type="match status" value="1"/>
</dbReference>
<dbReference type="InterPro" id="IPR043502">
    <property type="entry name" value="DNA/RNA_pol_sf"/>
</dbReference>
<dbReference type="Proteomes" id="UP001497623">
    <property type="component" value="Unassembled WGS sequence"/>
</dbReference>
<dbReference type="EMBL" id="CAXKWB010001665">
    <property type="protein sequence ID" value="CAL4065077.1"/>
    <property type="molecule type" value="Genomic_DNA"/>
</dbReference>
<dbReference type="Pfam" id="PF00078">
    <property type="entry name" value="RVT_1"/>
    <property type="match status" value="1"/>
</dbReference>
<gene>
    <name evidence="2" type="ORF">MNOR_LOCUS4535</name>
</gene>
<evidence type="ECO:0000313" key="2">
    <source>
        <dbReference type="EMBL" id="CAL4065077.1"/>
    </source>
</evidence>
<reference evidence="2 3" key="1">
    <citation type="submission" date="2024-05" db="EMBL/GenBank/DDBJ databases">
        <authorList>
            <person name="Wallberg A."/>
        </authorList>
    </citation>
    <scope>NUCLEOTIDE SEQUENCE [LARGE SCALE GENOMIC DNA]</scope>
</reference>
<dbReference type="AlphaFoldDB" id="A0AAV2PTI8"/>